<keyword evidence="1" id="KW-0472">Membrane</keyword>
<name>A0A0G1XN06_9BACT</name>
<dbReference type="Proteomes" id="UP000034054">
    <property type="component" value="Unassembled WGS sequence"/>
</dbReference>
<keyword evidence="1" id="KW-1133">Transmembrane helix</keyword>
<comment type="caution">
    <text evidence="2">The sequence shown here is derived from an EMBL/GenBank/DDBJ whole genome shotgun (WGS) entry which is preliminary data.</text>
</comment>
<gene>
    <name evidence="2" type="ORF">UY76_C0021G0004</name>
</gene>
<proteinExistence type="predicted"/>
<dbReference type="Gene3D" id="1.20.1070.10">
    <property type="entry name" value="Rhodopsin 7-helix transmembrane proteins"/>
    <property type="match status" value="1"/>
</dbReference>
<evidence type="ECO:0000256" key="1">
    <source>
        <dbReference type="SAM" id="Phobius"/>
    </source>
</evidence>
<dbReference type="InterPro" id="IPR043993">
    <property type="entry name" value="T4SS_pilin"/>
</dbReference>
<reference evidence="2 3" key="1">
    <citation type="journal article" date="2015" name="Nature">
        <title>rRNA introns, odd ribosomes, and small enigmatic genomes across a large radiation of phyla.</title>
        <authorList>
            <person name="Brown C.T."/>
            <person name="Hug L.A."/>
            <person name="Thomas B.C."/>
            <person name="Sharon I."/>
            <person name="Castelle C.J."/>
            <person name="Singh A."/>
            <person name="Wilkins M.J."/>
            <person name="Williams K.H."/>
            <person name="Banfield J.F."/>
        </authorList>
    </citation>
    <scope>NUCLEOTIDE SEQUENCE [LARGE SCALE GENOMIC DNA]</scope>
</reference>
<dbReference type="Pfam" id="PF18895">
    <property type="entry name" value="T4SS_pilin"/>
    <property type="match status" value="1"/>
</dbReference>
<keyword evidence="1" id="KW-0812">Transmembrane</keyword>
<evidence type="ECO:0000313" key="2">
    <source>
        <dbReference type="EMBL" id="KKW32633.1"/>
    </source>
</evidence>
<sequence>MKNLILKVSAWFATLPILLLPVAALAQFDGLSSAEDQLGEVGTALGTDATNTLPELIGNIIQVLLSVLGIIFVVLVVYAGFLYLTAGGEDTKVKKAKTLLTQSVIGLVIIVAAYAIAAFVIDALVDVSGS</sequence>
<dbReference type="AlphaFoldDB" id="A0A0G1XN06"/>
<feature type="transmembrane region" description="Helical" evidence="1">
    <location>
        <begin position="60"/>
        <end position="84"/>
    </location>
</feature>
<evidence type="ECO:0000313" key="3">
    <source>
        <dbReference type="Proteomes" id="UP000034054"/>
    </source>
</evidence>
<accession>A0A0G1XN06</accession>
<dbReference type="EMBL" id="LCRH01000021">
    <property type="protein sequence ID" value="KKW32633.1"/>
    <property type="molecule type" value="Genomic_DNA"/>
</dbReference>
<feature type="transmembrane region" description="Helical" evidence="1">
    <location>
        <begin position="104"/>
        <end position="125"/>
    </location>
</feature>
<protein>
    <submittedName>
        <fullName evidence="2">Uncharacterized protein</fullName>
    </submittedName>
</protein>
<organism evidence="2 3">
    <name type="scientific">Candidatus Uhrbacteria bacterium GW2011_GWA2_52_8d</name>
    <dbReference type="NCBI Taxonomy" id="1618979"/>
    <lineage>
        <taxon>Bacteria</taxon>
        <taxon>Candidatus Uhriibacteriota</taxon>
    </lineage>
</organism>